<dbReference type="PROSITE" id="PS00356">
    <property type="entry name" value="HTH_LACI_1"/>
    <property type="match status" value="1"/>
</dbReference>
<name>A0A1H6IUM2_9ACTN</name>
<evidence type="ECO:0000313" key="6">
    <source>
        <dbReference type="Proteomes" id="UP000199135"/>
    </source>
</evidence>
<evidence type="ECO:0000313" key="5">
    <source>
        <dbReference type="EMBL" id="SEH50780.1"/>
    </source>
</evidence>
<proteinExistence type="predicted"/>
<dbReference type="Pfam" id="PF00356">
    <property type="entry name" value="LacI"/>
    <property type="match status" value="1"/>
</dbReference>
<dbReference type="Proteomes" id="UP000199135">
    <property type="component" value="Unassembled WGS sequence"/>
</dbReference>
<dbReference type="PROSITE" id="PS50932">
    <property type="entry name" value="HTH_LACI_2"/>
    <property type="match status" value="1"/>
</dbReference>
<dbReference type="InterPro" id="IPR046335">
    <property type="entry name" value="LacI/GalR-like_sensor"/>
</dbReference>
<dbReference type="CDD" id="cd01392">
    <property type="entry name" value="HTH_LacI"/>
    <property type="match status" value="1"/>
</dbReference>
<dbReference type="CDD" id="cd06267">
    <property type="entry name" value="PBP1_LacI_sugar_binding-like"/>
    <property type="match status" value="1"/>
</dbReference>
<dbReference type="PANTHER" id="PTHR30146">
    <property type="entry name" value="LACI-RELATED TRANSCRIPTIONAL REPRESSOR"/>
    <property type="match status" value="1"/>
</dbReference>
<comment type="caution">
    <text evidence="5">The sequence shown here is derived from an EMBL/GenBank/DDBJ whole genome shotgun (WGS) entry which is preliminary data.</text>
</comment>
<keyword evidence="1" id="KW-0805">Transcription regulation</keyword>
<dbReference type="PANTHER" id="PTHR30146:SF109">
    <property type="entry name" value="HTH-TYPE TRANSCRIPTIONAL REGULATOR GALS"/>
    <property type="match status" value="1"/>
</dbReference>
<dbReference type="PRINTS" id="PR00036">
    <property type="entry name" value="HTHLACI"/>
</dbReference>
<keyword evidence="3" id="KW-0804">Transcription</keyword>
<dbReference type="SUPFAM" id="SSF53822">
    <property type="entry name" value="Periplasmic binding protein-like I"/>
    <property type="match status" value="1"/>
</dbReference>
<dbReference type="InterPro" id="IPR028082">
    <property type="entry name" value="Peripla_BP_I"/>
</dbReference>
<dbReference type="Gene3D" id="1.10.260.40">
    <property type="entry name" value="lambda repressor-like DNA-binding domains"/>
    <property type="match status" value="1"/>
</dbReference>
<gene>
    <name evidence="5" type="ORF">SAMN05216447_10433</name>
</gene>
<sequence length="345" mass="37173">MAGKRATVRDIAREAGVSVATVSRVINQNGRFSKATEQRVRAAIKKFDYRPNQMAKGLRQDRTSAIGVVVPNISNEFFSTLILSLQERFFEAGYSLSIYNTNHCAQMERASHAQLAAQRVSGVVCSNPTVDVRGALDSSVPVVLIDAAPESQRAALERGSVCAFVCSDNRESGRLAADELISGGCRSLALVSATRHDPVGTRRTESFETELGRRGLALDPRLVICPKATGFDEGYAATERLLAGDIPFDGMFCQTDRLAMGALEALRDHGLHVPEDVAVVGHDDILIARFGRPPLTTVRQNPLLMGERAASLMLAMIAGEEGACGLCETVPVELVPRASSRRSCC</sequence>
<dbReference type="InterPro" id="IPR010982">
    <property type="entry name" value="Lambda_DNA-bd_dom_sf"/>
</dbReference>
<keyword evidence="2" id="KW-0238">DNA-binding</keyword>
<feature type="domain" description="HTH lacI-type" evidence="4">
    <location>
        <begin position="6"/>
        <end position="60"/>
    </location>
</feature>
<dbReference type="SUPFAM" id="SSF47413">
    <property type="entry name" value="lambda repressor-like DNA-binding domains"/>
    <property type="match status" value="1"/>
</dbReference>
<evidence type="ECO:0000259" key="4">
    <source>
        <dbReference type="PROSITE" id="PS50932"/>
    </source>
</evidence>
<accession>A0A1H6IUM2</accession>
<protein>
    <submittedName>
        <fullName evidence="5">Transcriptional regulator, LacI family</fullName>
    </submittedName>
</protein>
<dbReference type="Gene3D" id="3.40.50.2300">
    <property type="match status" value="2"/>
</dbReference>
<reference evidence="5 6" key="1">
    <citation type="submission" date="2016-10" db="EMBL/GenBank/DDBJ databases">
        <authorList>
            <person name="Varghese N."/>
            <person name="Submissions S."/>
        </authorList>
    </citation>
    <scope>NUCLEOTIDE SEQUENCE [LARGE SCALE GENOMIC DNA]</scope>
    <source>
        <strain evidence="5 6">WCP15</strain>
    </source>
</reference>
<dbReference type="Pfam" id="PF13377">
    <property type="entry name" value="Peripla_BP_3"/>
    <property type="match status" value="1"/>
</dbReference>
<dbReference type="SMART" id="SM00354">
    <property type="entry name" value="HTH_LACI"/>
    <property type="match status" value="1"/>
</dbReference>
<evidence type="ECO:0000256" key="3">
    <source>
        <dbReference type="ARBA" id="ARBA00023163"/>
    </source>
</evidence>
<dbReference type="EMBL" id="FNWT01000004">
    <property type="protein sequence ID" value="SEH50780.1"/>
    <property type="molecule type" value="Genomic_DNA"/>
</dbReference>
<dbReference type="InterPro" id="IPR000843">
    <property type="entry name" value="HTH_LacI"/>
</dbReference>
<keyword evidence="6" id="KW-1185">Reference proteome</keyword>
<dbReference type="RefSeq" id="WP_078687541.1">
    <property type="nucleotide sequence ID" value="NZ_FNWT01000004.1"/>
</dbReference>
<evidence type="ECO:0000256" key="2">
    <source>
        <dbReference type="ARBA" id="ARBA00023125"/>
    </source>
</evidence>
<organism evidence="5 6">
    <name type="scientific">Parafannyhessea umbonata</name>
    <dbReference type="NCBI Taxonomy" id="604330"/>
    <lineage>
        <taxon>Bacteria</taxon>
        <taxon>Bacillati</taxon>
        <taxon>Actinomycetota</taxon>
        <taxon>Coriobacteriia</taxon>
        <taxon>Coriobacteriales</taxon>
        <taxon>Atopobiaceae</taxon>
        <taxon>Parafannyhessea</taxon>
    </lineage>
</organism>
<evidence type="ECO:0000256" key="1">
    <source>
        <dbReference type="ARBA" id="ARBA00023015"/>
    </source>
</evidence>